<protein>
    <submittedName>
        <fullName evidence="1">Uncharacterized protein</fullName>
    </submittedName>
</protein>
<dbReference type="AlphaFoldDB" id="A0A6M3XHE8"/>
<proteinExistence type="predicted"/>
<accession>A0A6M3XHE8</accession>
<reference evidence="1" key="1">
    <citation type="submission" date="2020-03" db="EMBL/GenBank/DDBJ databases">
        <title>The deep terrestrial virosphere.</title>
        <authorList>
            <person name="Holmfeldt K."/>
            <person name="Nilsson E."/>
            <person name="Simone D."/>
            <person name="Lopez-Fernandez M."/>
            <person name="Wu X."/>
            <person name="de Brujin I."/>
            <person name="Lundin D."/>
            <person name="Andersson A."/>
            <person name="Bertilsson S."/>
            <person name="Dopson M."/>
        </authorList>
    </citation>
    <scope>NUCLEOTIDE SEQUENCE</scope>
    <source>
        <strain evidence="1">TM448B00993</strain>
    </source>
</reference>
<evidence type="ECO:0000313" key="1">
    <source>
        <dbReference type="EMBL" id="QJH97334.1"/>
    </source>
</evidence>
<sequence length="59" mass="7038">MWKPVILLEIIDLIGYKEENILVINKPILYNEDILFLTRLDILYLKVKAREIVIIDIKL</sequence>
<name>A0A6M3XHE8_9ZZZZ</name>
<gene>
    <name evidence="1" type="ORF">TM448B00993_0001</name>
</gene>
<dbReference type="EMBL" id="MT144683">
    <property type="protein sequence ID" value="QJH97334.1"/>
    <property type="molecule type" value="Genomic_DNA"/>
</dbReference>
<organism evidence="1">
    <name type="scientific">viral metagenome</name>
    <dbReference type="NCBI Taxonomy" id="1070528"/>
    <lineage>
        <taxon>unclassified sequences</taxon>
        <taxon>metagenomes</taxon>
        <taxon>organismal metagenomes</taxon>
    </lineage>
</organism>